<dbReference type="InterPro" id="IPR021109">
    <property type="entry name" value="Peptidase_aspartic_dom_sf"/>
</dbReference>
<gene>
    <name evidence="2" type="ORF">TeGR_g770</name>
</gene>
<dbReference type="PROSITE" id="PS00141">
    <property type="entry name" value="ASP_PROTEASE"/>
    <property type="match status" value="1"/>
</dbReference>
<accession>A0ABQ6NBK9</accession>
<feature type="domain" description="Peptidase A1" evidence="1">
    <location>
        <begin position="16"/>
        <end position="324"/>
    </location>
</feature>
<evidence type="ECO:0000313" key="3">
    <source>
        <dbReference type="Proteomes" id="UP001165060"/>
    </source>
</evidence>
<proteinExistence type="predicted"/>
<keyword evidence="3" id="KW-1185">Reference proteome</keyword>
<name>A0ABQ6NBK9_9STRA</name>
<dbReference type="EMBL" id="BRYB01006302">
    <property type="protein sequence ID" value="GMI54692.1"/>
    <property type="molecule type" value="Genomic_DNA"/>
</dbReference>
<dbReference type="Proteomes" id="UP001165060">
    <property type="component" value="Unassembled WGS sequence"/>
</dbReference>
<dbReference type="SUPFAM" id="SSF50630">
    <property type="entry name" value="Acid proteases"/>
    <property type="match status" value="1"/>
</dbReference>
<evidence type="ECO:0000259" key="1">
    <source>
        <dbReference type="PROSITE" id="PS51767"/>
    </source>
</evidence>
<dbReference type="InterPro" id="IPR033121">
    <property type="entry name" value="PEPTIDASE_A1"/>
</dbReference>
<evidence type="ECO:0000313" key="2">
    <source>
        <dbReference type="EMBL" id="GMI54692.1"/>
    </source>
</evidence>
<dbReference type="PROSITE" id="PS51767">
    <property type="entry name" value="PEPTIDASE_A1"/>
    <property type="match status" value="1"/>
</dbReference>
<protein>
    <recommendedName>
        <fullName evidence="1">Peptidase A1 domain-containing protein</fullName>
    </recommendedName>
</protein>
<feature type="non-terminal residue" evidence="2">
    <location>
        <position position="1"/>
    </location>
</feature>
<organism evidence="2 3">
    <name type="scientific">Tetraparma gracilis</name>
    <dbReference type="NCBI Taxonomy" id="2962635"/>
    <lineage>
        <taxon>Eukaryota</taxon>
        <taxon>Sar</taxon>
        <taxon>Stramenopiles</taxon>
        <taxon>Ochrophyta</taxon>
        <taxon>Bolidophyceae</taxon>
        <taxon>Parmales</taxon>
        <taxon>Triparmaceae</taxon>
        <taxon>Tetraparma</taxon>
    </lineage>
</organism>
<dbReference type="InterPro" id="IPR001969">
    <property type="entry name" value="Aspartic_peptidase_AS"/>
</dbReference>
<sequence length="332" mass="35375">VDTSPPLLLTGGAGVYTASVSFNSLPRDALLDTGSPMTWFSLAPGDAALPTHGMTDGDTYDDGQSFAGLFRYGTLGVAGLEVPDCGACIVSHAVKYATRAVLGLSLRRGRPFKIRGVPHPGDVGYRLADLLRGRDVLSLSLDREQAHSPSEQGVGPSSVLFGKLHLPSERYEWTRPIPKGEHDWVVELQLSAFGPGGESSPRPYKTLVDTGCSHFKANARLGAALRDAWGFQLANGECPERSSLRGCGVRVRVGGAEFDVAAQDLVLKVDPDVEDGGRQCNRITVCGDAVTKGKGEHEAVFGMAILAAWESVAWDFAERRVGFAARHAKCAN</sequence>
<comment type="caution">
    <text evidence="2">The sequence shown here is derived from an EMBL/GenBank/DDBJ whole genome shotgun (WGS) entry which is preliminary data.</text>
</comment>
<reference evidence="2 3" key="1">
    <citation type="journal article" date="2023" name="Commun. Biol.">
        <title>Genome analysis of Parmales, the sister group of diatoms, reveals the evolutionary specialization of diatoms from phago-mixotrophs to photoautotrophs.</title>
        <authorList>
            <person name="Ban H."/>
            <person name="Sato S."/>
            <person name="Yoshikawa S."/>
            <person name="Yamada K."/>
            <person name="Nakamura Y."/>
            <person name="Ichinomiya M."/>
            <person name="Sato N."/>
            <person name="Blanc-Mathieu R."/>
            <person name="Endo H."/>
            <person name="Kuwata A."/>
            <person name="Ogata H."/>
        </authorList>
    </citation>
    <scope>NUCLEOTIDE SEQUENCE [LARGE SCALE GENOMIC DNA]</scope>
</reference>
<dbReference type="Gene3D" id="2.40.70.10">
    <property type="entry name" value="Acid Proteases"/>
    <property type="match status" value="1"/>
</dbReference>